<dbReference type="Pfam" id="PF20236">
    <property type="entry name" value="DUF6593"/>
    <property type="match status" value="1"/>
</dbReference>
<dbReference type="AlphaFoldDB" id="A0A8H5LR99"/>
<dbReference type="OrthoDB" id="3360976at2759"/>
<accession>A0A8H5LR99</accession>
<dbReference type="EMBL" id="JAACJM010000020">
    <property type="protein sequence ID" value="KAF5367070.1"/>
    <property type="molecule type" value="Genomic_DNA"/>
</dbReference>
<proteinExistence type="predicted"/>
<dbReference type="Proteomes" id="UP000559256">
    <property type="component" value="Unassembled WGS sequence"/>
</dbReference>
<gene>
    <name evidence="2" type="ORF">D9758_003931</name>
</gene>
<protein>
    <recommendedName>
        <fullName evidence="1">DUF6593 domain-containing protein</fullName>
    </recommendedName>
</protein>
<organism evidence="2 3">
    <name type="scientific">Tetrapyrgos nigripes</name>
    <dbReference type="NCBI Taxonomy" id="182062"/>
    <lineage>
        <taxon>Eukaryota</taxon>
        <taxon>Fungi</taxon>
        <taxon>Dikarya</taxon>
        <taxon>Basidiomycota</taxon>
        <taxon>Agaricomycotina</taxon>
        <taxon>Agaricomycetes</taxon>
        <taxon>Agaricomycetidae</taxon>
        <taxon>Agaricales</taxon>
        <taxon>Marasmiineae</taxon>
        <taxon>Marasmiaceae</taxon>
        <taxon>Tetrapyrgos</taxon>
    </lineage>
</organism>
<comment type="caution">
    <text evidence="2">The sequence shown here is derived from an EMBL/GenBank/DDBJ whole genome shotgun (WGS) entry which is preliminary data.</text>
</comment>
<name>A0A8H5LR99_9AGAR</name>
<dbReference type="InterPro" id="IPR046528">
    <property type="entry name" value="DUF6593"/>
</dbReference>
<evidence type="ECO:0000313" key="2">
    <source>
        <dbReference type="EMBL" id="KAF5367070.1"/>
    </source>
</evidence>
<keyword evidence="3" id="KW-1185">Reference proteome</keyword>
<feature type="domain" description="DUF6593" evidence="1">
    <location>
        <begin position="6"/>
        <end position="96"/>
    </location>
</feature>
<sequence>MISRERVFTASDGIEYKWIMGLTSSELFKNDDSKEPVATFHSSSSKLGNGIGNWFKSKPTSKSQNQNTSYLEIHPEGRHIPGEILLTFIYIEQERTREDVDVAAESYASGSNFKRVNVPTDVDTMNLLETHLTVPERVARDSESFVQRIAVSDAREGDVVGGNGKEKKKGKAKKRITVPTDLDDLFIQDLRTSEAVALRLAGSGVI</sequence>
<evidence type="ECO:0000313" key="3">
    <source>
        <dbReference type="Proteomes" id="UP000559256"/>
    </source>
</evidence>
<evidence type="ECO:0000259" key="1">
    <source>
        <dbReference type="Pfam" id="PF20236"/>
    </source>
</evidence>
<reference evidence="2 3" key="1">
    <citation type="journal article" date="2020" name="ISME J.">
        <title>Uncovering the hidden diversity of litter-decomposition mechanisms in mushroom-forming fungi.</title>
        <authorList>
            <person name="Floudas D."/>
            <person name="Bentzer J."/>
            <person name="Ahren D."/>
            <person name="Johansson T."/>
            <person name="Persson P."/>
            <person name="Tunlid A."/>
        </authorList>
    </citation>
    <scope>NUCLEOTIDE SEQUENCE [LARGE SCALE GENOMIC DNA]</scope>
    <source>
        <strain evidence="2 3">CBS 291.85</strain>
    </source>
</reference>